<gene>
    <name evidence="1" type="ORF">CBA19CS22_34765</name>
</gene>
<proteinExistence type="predicted"/>
<accession>A0ACB5R4E6</accession>
<evidence type="ECO:0000313" key="2">
    <source>
        <dbReference type="Proteomes" id="UP001055013"/>
    </source>
</evidence>
<dbReference type="Proteomes" id="UP001055013">
    <property type="component" value="Unassembled WGS sequence"/>
</dbReference>
<name>A0ACB5R4E6_9BURK</name>
<comment type="caution">
    <text evidence="1">The sequence shown here is derived from an EMBL/GenBank/DDBJ whole genome shotgun (WGS) entry which is preliminary data.</text>
</comment>
<dbReference type="EMBL" id="BPUR01000031">
    <property type="protein sequence ID" value="GJH21817.1"/>
    <property type="molecule type" value="Genomic_DNA"/>
</dbReference>
<organism evidence="1 2">
    <name type="scientific">Caballeronia novacaledonica</name>
    <dbReference type="NCBI Taxonomy" id="1544861"/>
    <lineage>
        <taxon>Bacteria</taxon>
        <taxon>Pseudomonadati</taxon>
        <taxon>Pseudomonadota</taxon>
        <taxon>Betaproteobacteria</taxon>
        <taxon>Burkholderiales</taxon>
        <taxon>Burkholderiaceae</taxon>
        <taxon>Caballeronia</taxon>
    </lineage>
</organism>
<sequence length="300" mass="32889">MHVTLRQLRVALAVAHHGSFRRAAEEMHLSQPALSSSVAELEATLGVSLFDRTSRMVRVTSVGGPFLDALRRSITDLDMIVREVGTIAQSKRGRVVVSSVASAAGTLMSEVWKRVAERFPQIELDIRDDVATNVANVVRFGEADFGITAQSTSLSEELVFETLLKEKYSLVCTKEHRFASKRRVTWSDLSGEILIGFTPTAGAYAQINNQTLKSDVRFARILQMSQLSTVHAMAEASIGITILPHTALPVPDHPTLVSRPLCGPTLMRTLGVLRRRDHSLSPAALAVRELLQEVVAKTIE</sequence>
<keyword evidence="2" id="KW-1185">Reference proteome</keyword>
<evidence type="ECO:0000313" key="1">
    <source>
        <dbReference type="EMBL" id="GJH21817.1"/>
    </source>
</evidence>
<protein>
    <submittedName>
        <fullName evidence="1">LysR family transcriptional regulator</fullName>
    </submittedName>
</protein>
<reference evidence="1" key="1">
    <citation type="submission" date="2021-09" db="EMBL/GenBank/DDBJ databases">
        <title>Isolation and characterization of 3-chlorobenzoate degrading bacteria from soils in Shizuoka.</title>
        <authorList>
            <person name="Ifat A."/>
            <person name="Ogawa N."/>
            <person name="Kimbara K."/>
            <person name="Moriuchi R."/>
            <person name="Dohra H."/>
            <person name="Shintani M."/>
        </authorList>
    </citation>
    <scope>NUCLEOTIDE SEQUENCE</scope>
    <source>
        <strain evidence="1">19CS2-2</strain>
    </source>
</reference>